<dbReference type="InterPro" id="IPR036291">
    <property type="entry name" value="NAD(P)-bd_dom_sf"/>
</dbReference>
<proteinExistence type="inferred from homology"/>
<dbReference type="SUPFAM" id="SSF50129">
    <property type="entry name" value="GroES-like"/>
    <property type="match status" value="1"/>
</dbReference>
<dbReference type="InterPro" id="IPR002328">
    <property type="entry name" value="ADH_Zn_CS"/>
</dbReference>
<keyword evidence="4" id="KW-0560">Oxidoreductase</keyword>
<dbReference type="GO" id="GO:0016491">
    <property type="term" value="F:oxidoreductase activity"/>
    <property type="evidence" value="ECO:0007669"/>
    <property type="project" value="UniProtKB-KW"/>
</dbReference>
<dbReference type="SUPFAM" id="SSF51735">
    <property type="entry name" value="NAD(P)-binding Rossmann-fold domains"/>
    <property type="match status" value="1"/>
</dbReference>
<dbReference type="InterPro" id="IPR013149">
    <property type="entry name" value="ADH-like_C"/>
</dbReference>
<comment type="caution">
    <text evidence="7">The sequence shown here is derived from an EMBL/GenBank/DDBJ whole genome shotgun (WGS) entry which is preliminary data.</text>
</comment>
<accession>A0A1T3NYB4</accession>
<evidence type="ECO:0000256" key="1">
    <source>
        <dbReference type="ARBA" id="ARBA00001947"/>
    </source>
</evidence>
<dbReference type="InterPro" id="IPR020843">
    <property type="entry name" value="ER"/>
</dbReference>
<protein>
    <recommendedName>
        <fullName evidence="6">Enoyl reductase (ER) domain-containing protein</fullName>
    </recommendedName>
</protein>
<organism evidence="7 8">
    <name type="scientific">Embleya scabrispora</name>
    <dbReference type="NCBI Taxonomy" id="159449"/>
    <lineage>
        <taxon>Bacteria</taxon>
        <taxon>Bacillati</taxon>
        <taxon>Actinomycetota</taxon>
        <taxon>Actinomycetes</taxon>
        <taxon>Kitasatosporales</taxon>
        <taxon>Streptomycetaceae</taxon>
        <taxon>Embleya</taxon>
    </lineage>
</organism>
<dbReference type="InterPro" id="IPR011032">
    <property type="entry name" value="GroES-like_sf"/>
</dbReference>
<dbReference type="AlphaFoldDB" id="A0A1T3NYB4"/>
<dbReference type="InterPro" id="IPR013154">
    <property type="entry name" value="ADH-like_N"/>
</dbReference>
<evidence type="ECO:0000313" key="8">
    <source>
        <dbReference type="Proteomes" id="UP000190037"/>
    </source>
</evidence>
<comment type="cofactor">
    <cofactor evidence="1 5">
        <name>Zn(2+)</name>
        <dbReference type="ChEBI" id="CHEBI:29105"/>
    </cofactor>
</comment>
<dbReference type="PANTHER" id="PTHR42813">
    <property type="entry name" value="ZINC-TYPE ALCOHOL DEHYDROGENASE-LIKE"/>
    <property type="match status" value="1"/>
</dbReference>
<dbReference type="Pfam" id="PF00107">
    <property type="entry name" value="ADH_zinc_N"/>
    <property type="match status" value="1"/>
</dbReference>
<evidence type="ECO:0000313" key="7">
    <source>
        <dbReference type="EMBL" id="OPC81682.1"/>
    </source>
</evidence>
<evidence type="ECO:0000256" key="2">
    <source>
        <dbReference type="ARBA" id="ARBA00022723"/>
    </source>
</evidence>
<feature type="domain" description="Enoyl reductase (ER)" evidence="6">
    <location>
        <begin position="8"/>
        <end position="343"/>
    </location>
</feature>
<dbReference type="Proteomes" id="UP000190037">
    <property type="component" value="Unassembled WGS sequence"/>
</dbReference>
<dbReference type="Gene3D" id="3.90.180.10">
    <property type="entry name" value="Medium-chain alcohol dehydrogenases, catalytic domain"/>
    <property type="match status" value="1"/>
</dbReference>
<dbReference type="PROSITE" id="PS00059">
    <property type="entry name" value="ADH_ZINC"/>
    <property type="match status" value="1"/>
</dbReference>
<dbReference type="STRING" id="159449.B4N89_12650"/>
<name>A0A1T3NYB4_9ACTN</name>
<evidence type="ECO:0000256" key="4">
    <source>
        <dbReference type="ARBA" id="ARBA00023002"/>
    </source>
</evidence>
<dbReference type="RefSeq" id="WP_078979313.1">
    <property type="nucleotide sequence ID" value="NZ_MWQN01000001.1"/>
</dbReference>
<dbReference type="EMBL" id="MWQN01000001">
    <property type="protein sequence ID" value="OPC81682.1"/>
    <property type="molecule type" value="Genomic_DNA"/>
</dbReference>
<dbReference type="SMART" id="SM00829">
    <property type="entry name" value="PKS_ER"/>
    <property type="match status" value="1"/>
</dbReference>
<sequence>MRAVVVNGTRDVSVEKVADPVLAGPDGAIVQVTASALCGSDLHFYEGEFPAVGLRPGHEVVGTVVEVGADVGRIAVGDRVLVSPVIGCGRCAGCRAGNPIDCVGGGVRVLGGDVGLPGGHAEAVAVPAADAWLLPVPEDVSVDHAVLLTDALPTGWTAATRADISPGATVLVIGLGPVGLYALQAAQVLGAGRILAADRVPERLAMAERLGAEPIDATRGDLAEQVRAATGGLGADAVIEAVGQDATLSAAIASVRSSGTVSVVGVDANFAFPIAVPLLLIRNVTLRFTTAPVAATWPTLIPLIRYGRLIPVDVFTHRMPLSEAAAGYRTFADRTDGCLKVLFDPTR</sequence>
<dbReference type="OrthoDB" id="241504at2"/>
<keyword evidence="3 5" id="KW-0862">Zinc</keyword>
<comment type="similarity">
    <text evidence="5">Belongs to the zinc-containing alcohol dehydrogenase family.</text>
</comment>
<keyword evidence="2 5" id="KW-0479">Metal-binding</keyword>
<dbReference type="Pfam" id="PF08240">
    <property type="entry name" value="ADH_N"/>
    <property type="match status" value="1"/>
</dbReference>
<evidence type="ECO:0000256" key="5">
    <source>
        <dbReference type="RuleBase" id="RU361277"/>
    </source>
</evidence>
<reference evidence="7 8" key="1">
    <citation type="submission" date="2017-03" db="EMBL/GenBank/DDBJ databases">
        <title>Draft genome sequence of Streptomyces scabrisporus NF3, endophyte isolated from Amphipterygium adstringens.</title>
        <authorList>
            <person name="Vazquez M."/>
            <person name="Ceapa C.D."/>
            <person name="Rodriguez Luna D."/>
            <person name="Sanchez Esquivel S."/>
        </authorList>
    </citation>
    <scope>NUCLEOTIDE SEQUENCE [LARGE SCALE GENOMIC DNA]</scope>
    <source>
        <strain evidence="7 8">NF3</strain>
    </source>
</reference>
<dbReference type="PANTHER" id="PTHR42813:SF2">
    <property type="entry name" value="DEHYDROGENASE, ZINC-CONTAINING, PUTATIVE (AFU_ORTHOLOGUE AFUA_2G02810)-RELATED"/>
    <property type="match status" value="1"/>
</dbReference>
<evidence type="ECO:0000256" key="3">
    <source>
        <dbReference type="ARBA" id="ARBA00022833"/>
    </source>
</evidence>
<gene>
    <name evidence="7" type="ORF">B4N89_12650</name>
</gene>
<dbReference type="GO" id="GO:0008270">
    <property type="term" value="F:zinc ion binding"/>
    <property type="evidence" value="ECO:0007669"/>
    <property type="project" value="InterPro"/>
</dbReference>
<keyword evidence="8" id="KW-1185">Reference proteome</keyword>
<dbReference type="Gene3D" id="3.40.50.720">
    <property type="entry name" value="NAD(P)-binding Rossmann-like Domain"/>
    <property type="match status" value="1"/>
</dbReference>
<evidence type="ECO:0000259" key="6">
    <source>
        <dbReference type="SMART" id="SM00829"/>
    </source>
</evidence>